<feature type="coiled-coil region" evidence="1">
    <location>
        <begin position="122"/>
        <end position="151"/>
    </location>
</feature>
<keyword evidence="1" id="KW-0175">Coiled coil</keyword>
<evidence type="ECO:0000313" key="2">
    <source>
        <dbReference type="EMBL" id="GFB18802.1"/>
    </source>
</evidence>
<organism evidence="2">
    <name type="scientific">Tanacetum cinerariifolium</name>
    <name type="common">Dalmatian daisy</name>
    <name type="synonym">Chrysanthemum cinerariifolium</name>
    <dbReference type="NCBI Taxonomy" id="118510"/>
    <lineage>
        <taxon>Eukaryota</taxon>
        <taxon>Viridiplantae</taxon>
        <taxon>Streptophyta</taxon>
        <taxon>Embryophyta</taxon>
        <taxon>Tracheophyta</taxon>
        <taxon>Spermatophyta</taxon>
        <taxon>Magnoliopsida</taxon>
        <taxon>eudicotyledons</taxon>
        <taxon>Gunneridae</taxon>
        <taxon>Pentapetalae</taxon>
        <taxon>asterids</taxon>
        <taxon>campanulids</taxon>
        <taxon>Asterales</taxon>
        <taxon>Asteraceae</taxon>
        <taxon>Asteroideae</taxon>
        <taxon>Anthemideae</taxon>
        <taxon>Anthemidinae</taxon>
        <taxon>Tanacetum</taxon>
    </lineage>
</organism>
<dbReference type="EMBL" id="BKCJ010571189">
    <property type="protein sequence ID" value="GFB18802.1"/>
    <property type="molecule type" value="Genomic_DNA"/>
</dbReference>
<sequence length="186" mass="20918">MSTPKFATTHNLIAFLEKPSESKRIEDVVKEVAEEMAEVTEIAKIIVDEVSTVGGEINAANEEPVSAAPTNITTAQPSEATKTTVDITTALKAKGIFFMIRRSQQQEQLLQNHKLKIKAKPSDELKQDNAKKQKLEEQEKAEELKKNLEIVPDDEDDVFMNVTPLYSKSPTIVDYKIYKEGKKDHF</sequence>
<accession>A0A699KZP5</accession>
<name>A0A699KZP5_TANCI</name>
<dbReference type="AlphaFoldDB" id="A0A699KZP5"/>
<evidence type="ECO:0000256" key="1">
    <source>
        <dbReference type="SAM" id="Coils"/>
    </source>
</evidence>
<reference evidence="2" key="1">
    <citation type="journal article" date="2019" name="Sci. Rep.">
        <title>Draft genome of Tanacetum cinerariifolium, the natural source of mosquito coil.</title>
        <authorList>
            <person name="Yamashiro T."/>
            <person name="Shiraishi A."/>
            <person name="Satake H."/>
            <person name="Nakayama K."/>
        </authorList>
    </citation>
    <scope>NUCLEOTIDE SEQUENCE</scope>
</reference>
<protein>
    <submittedName>
        <fullName evidence="2">Uncharacterized protein</fullName>
    </submittedName>
</protein>
<gene>
    <name evidence="2" type="ORF">Tci_690773</name>
</gene>
<proteinExistence type="predicted"/>
<comment type="caution">
    <text evidence="2">The sequence shown here is derived from an EMBL/GenBank/DDBJ whole genome shotgun (WGS) entry which is preliminary data.</text>
</comment>